<comment type="caution">
    <text evidence="4">Lacks conserved residue(s) required for the propagation of feature annotation.</text>
</comment>
<dbReference type="InterPro" id="IPR016035">
    <property type="entry name" value="Acyl_Trfase/lysoPLipase"/>
</dbReference>
<dbReference type="EMBL" id="VCBC01000015">
    <property type="protein sequence ID" value="TLU61612.1"/>
    <property type="molecule type" value="Genomic_DNA"/>
</dbReference>
<sequence>MVDKKSYKGCKTALMLTGGGARAAYQVGVLKAIASYMPRNHGIPFPIICGTSAGAINATTIACYASCFHLGVRKLEWVWKNLHTSNIYHSTAGKVFGNLIAGFFSNFDAGYANAKSYSLLNNAPLRDLLNEVVDFKRIDINILNDYLSSIAITASSYSSGDSISFYQADKSIAPWHRSKRRGIQCQLNTSHLMASSSIPLIFPPVRIEQEHYGDGSVNQLSPLSPPIHLGAERIFMVGVEQPEEDESLNHHIVNLEKNHPPAIATVAGHLMDTVFAETLNSDLERLQRVNRTVQLIDKNKRDLQSELRNIDTLLINPSQNFNQIAQQHYGELNWPLRLLLRFMGATQDSESSLTSYILFEQNFCKKLIQVGFEDAMEKEADIRKFLSI</sequence>
<dbReference type="InterPro" id="IPR050301">
    <property type="entry name" value="NTE"/>
</dbReference>
<evidence type="ECO:0000313" key="6">
    <source>
        <dbReference type="EMBL" id="TLU61612.1"/>
    </source>
</evidence>
<evidence type="ECO:0000256" key="4">
    <source>
        <dbReference type="PROSITE-ProRule" id="PRU01161"/>
    </source>
</evidence>
<name>A0A5R9IJX1_9GAMM</name>
<proteinExistence type="predicted"/>
<dbReference type="Proteomes" id="UP000307790">
    <property type="component" value="Unassembled WGS sequence"/>
</dbReference>
<reference evidence="6 7" key="1">
    <citation type="submission" date="2019-05" db="EMBL/GenBank/DDBJ databases">
        <title>Genome sequences of Thalassotalea litorea 1K03283.</title>
        <authorList>
            <person name="Zhang D."/>
        </authorList>
    </citation>
    <scope>NUCLEOTIDE SEQUENCE [LARGE SCALE GENOMIC DNA]</scope>
    <source>
        <strain evidence="6 7">MCCC 1K03283</strain>
    </source>
</reference>
<gene>
    <name evidence="6" type="ORF">FE810_13925</name>
</gene>
<dbReference type="OrthoDB" id="9798773at2"/>
<feature type="active site" description="Proton acceptor" evidence="4">
    <location>
        <position position="214"/>
    </location>
</feature>
<dbReference type="PANTHER" id="PTHR14226">
    <property type="entry name" value="NEUROPATHY TARGET ESTERASE/SWISS CHEESE D.MELANOGASTER"/>
    <property type="match status" value="1"/>
</dbReference>
<dbReference type="Gene3D" id="3.40.1090.10">
    <property type="entry name" value="Cytosolic phospholipase A2 catalytic domain"/>
    <property type="match status" value="1"/>
</dbReference>
<dbReference type="PROSITE" id="PS51635">
    <property type="entry name" value="PNPLA"/>
    <property type="match status" value="1"/>
</dbReference>
<dbReference type="InterPro" id="IPR002641">
    <property type="entry name" value="PNPLA_dom"/>
</dbReference>
<organism evidence="6 7">
    <name type="scientific">Thalassotalea litorea</name>
    <dbReference type="NCBI Taxonomy" id="2020715"/>
    <lineage>
        <taxon>Bacteria</taxon>
        <taxon>Pseudomonadati</taxon>
        <taxon>Pseudomonadota</taxon>
        <taxon>Gammaproteobacteria</taxon>
        <taxon>Alteromonadales</taxon>
        <taxon>Colwelliaceae</taxon>
        <taxon>Thalassotalea</taxon>
    </lineage>
</organism>
<keyword evidence="1 4" id="KW-0378">Hydrolase</keyword>
<evidence type="ECO:0000256" key="2">
    <source>
        <dbReference type="ARBA" id="ARBA00022963"/>
    </source>
</evidence>
<evidence type="ECO:0000313" key="7">
    <source>
        <dbReference type="Proteomes" id="UP000307790"/>
    </source>
</evidence>
<feature type="active site" description="Nucleophile" evidence="4">
    <location>
        <position position="52"/>
    </location>
</feature>
<evidence type="ECO:0000256" key="3">
    <source>
        <dbReference type="ARBA" id="ARBA00023098"/>
    </source>
</evidence>
<dbReference type="PANTHER" id="PTHR14226:SF57">
    <property type="entry name" value="BLR7027 PROTEIN"/>
    <property type="match status" value="1"/>
</dbReference>
<keyword evidence="3 4" id="KW-0443">Lipid metabolism</keyword>
<evidence type="ECO:0000256" key="1">
    <source>
        <dbReference type="ARBA" id="ARBA00022801"/>
    </source>
</evidence>
<keyword evidence="7" id="KW-1185">Reference proteome</keyword>
<feature type="domain" description="PNPLA" evidence="5">
    <location>
        <begin position="14"/>
        <end position="227"/>
    </location>
</feature>
<dbReference type="GO" id="GO:0016042">
    <property type="term" value="P:lipid catabolic process"/>
    <property type="evidence" value="ECO:0007669"/>
    <property type="project" value="UniProtKB-UniRule"/>
</dbReference>
<comment type="caution">
    <text evidence="6">The sequence shown here is derived from an EMBL/GenBank/DDBJ whole genome shotgun (WGS) entry which is preliminary data.</text>
</comment>
<dbReference type="RefSeq" id="WP_138320723.1">
    <property type="nucleotide sequence ID" value="NZ_VCBC01000015.1"/>
</dbReference>
<protein>
    <submittedName>
        <fullName evidence="6">Patatin-like phospholipase family protein</fullName>
    </submittedName>
</protein>
<keyword evidence="2 4" id="KW-0442">Lipid degradation</keyword>
<accession>A0A5R9IJX1</accession>
<dbReference type="GO" id="GO:0016787">
    <property type="term" value="F:hydrolase activity"/>
    <property type="evidence" value="ECO:0007669"/>
    <property type="project" value="UniProtKB-UniRule"/>
</dbReference>
<dbReference type="Pfam" id="PF01734">
    <property type="entry name" value="Patatin"/>
    <property type="match status" value="1"/>
</dbReference>
<dbReference type="SUPFAM" id="SSF52151">
    <property type="entry name" value="FabD/lysophospholipase-like"/>
    <property type="match status" value="1"/>
</dbReference>
<dbReference type="AlphaFoldDB" id="A0A5R9IJX1"/>
<evidence type="ECO:0000259" key="5">
    <source>
        <dbReference type="PROSITE" id="PS51635"/>
    </source>
</evidence>
<dbReference type="CDD" id="cd07209">
    <property type="entry name" value="Pat_hypo_Ecoli_Z1214_like"/>
    <property type="match status" value="1"/>
</dbReference>
<feature type="short sequence motif" description="GXSXG" evidence="4">
    <location>
        <begin position="50"/>
        <end position="54"/>
    </location>
</feature>